<dbReference type="Proteomes" id="UP000663874">
    <property type="component" value="Unassembled WGS sequence"/>
</dbReference>
<evidence type="ECO:0000313" key="1">
    <source>
        <dbReference type="EMBL" id="CAF4297688.1"/>
    </source>
</evidence>
<organism evidence="1 2">
    <name type="scientific">Rotaria sordida</name>
    <dbReference type="NCBI Taxonomy" id="392033"/>
    <lineage>
        <taxon>Eukaryota</taxon>
        <taxon>Metazoa</taxon>
        <taxon>Spiralia</taxon>
        <taxon>Gnathifera</taxon>
        <taxon>Rotifera</taxon>
        <taxon>Eurotatoria</taxon>
        <taxon>Bdelloidea</taxon>
        <taxon>Philodinida</taxon>
        <taxon>Philodinidae</taxon>
        <taxon>Rotaria</taxon>
    </lineage>
</organism>
<accession>A0A820HV63</accession>
<comment type="caution">
    <text evidence="1">The sequence shown here is derived from an EMBL/GenBank/DDBJ whole genome shotgun (WGS) entry which is preliminary data.</text>
</comment>
<evidence type="ECO:0000313" key="2">
    <source>
        <dbReference type="Proteomes" id="UP000663874"/>
    </source>
</evidence>
<dbReference type="EMBL" id="CAJOBE010032711">
    <property type="protein sequence ID" value="CAF4297688.1"/>
    <property type="molecule type" value="Genomic_DNA"/>
</dbReference>
<reference evidence="1" key="1">
    <citation type="submission" date="2021-02" db="EMBL/GenBank/DDBJ databases">
        <authorList>
            <person name="Nowell W R."/>
        </authorList>
    </citation>
    <scope>NUCLEOTIDE SEQUENCE</scope>
</reference>
<name>A0A820HV63_9BILA</name>
<protein>
    <submittedName>
        <fullName evidence="1">Uncharacterized protein</fullName>
    </submittedName>
</protein>
<sequence>SIYFKCAHDGKVPIIPYFDSILYALSTALVLHAAVVEPQAMRPAYYKFIERLTGGYFSQVDRRMMDCYGVCSSKLFPNYKLPLMKK</sequence>
<gene>
    <name evidence="1" type="ORF">FNK824_LOCUS40520</name>
</gene>
<feature type="non-terminal residue" evidence="1">
    <location>
        <position position="1"/>
    </location>
</feature>
<proteinExistence type="predicted"/>
<dbReference type="AlphaFoldDB" id="A0A820HV63"/>